<evidence type="ECO:0000256" key="9">
    <source>
        <dbReference type="SAM" id="MobiDB-lite"/>
    </source>
</evidence>
<dbReference type="SUPFAM" id="SSF52540">
    <property type="entry name" value="P-loop containing nucleoside triphosphate hydrolases"/>
    <property type="match status" value="1"/>
</dbReference>
<dbReference type="InterPro" id="IPR027417">
    <property type="entry name" value="P-loop_NTPase"/>
</dbReference>
<comment type="subcellular location">
    <subcellularLocation>
        <location evidence="1">Cytoplasm</location>
        <location evidence="1">Cytoskeleton</location>
    </subcellularLocation>
</comment>
<evidence type="ECO:0000256" key="6">
    <source>
        <dbReference type="ARBA" id="ARBA00023212"/>
    </source>
</evidence>
<dbReference type="GO" id="GO:0008017">
    <property type="term" value="F:microtubule binding"/>
    <property type="evidence" value="ECO:0007669"/>
    <property type="project" value="InterPro"/>
</dbReference>
<proteinExistence type="inferred from homology"/>
<feature type="coiled-coil region" evidence="8">
    <location>
        <begin position="161"/>
        <end position="244"/>
    </location>
</feature>
<keyword evidence="6" id="KW-0963">Cytoplasm</keyword>
<evidence type="ECO:0000256" key="5">
    <source>
        <dbReference type="ARBA" id="ARBA00023175"/>
    </source>
</evidence>
<evidence type="ECO:0000313" key="12">
    <source>
        <dbReference type="Proteomes" id="UP001497644"/>
    </source>
</evidence>
<keyword evidence="5 7" id="KW-0505">Motor protein</keyword>
<dbReference type="PANTHER" id="PTHR47972">
    <property type="entry name" value="KINESIN-LIKE PROTEIN KLP-3"/>
    <property type="match status" value="1"/>
</dbReference>
<dbReference type="InterPro" id="IPR001752">
    <property type="entry name" value="Kinesin_motor_dom"/>
</dbReference>
<accession>A0AAV2N6D5</accession>
<dbReference type="GO" id="GO:0003777">
    <property type="term" value="F:microtubule motor activity"/>
    <property type="evidence" value="ECO:0007669"/>
    <property type="project" value="InterPro"/>
</dbReference>
<dbReference type="InterPro" id="IPR036961">
    <property type="entry name" value="Kinesin_motor_dom_sf"/>
</dbReference>
<evidence type="ECO:0000256" key="2">
    <source>
        <dbReference type="ARBA" id="ARBA00022701"/>
    </source>
</evidence>
<keyword evidence="12" id="KW-1185">Reference proteome</keyword>
<dbReference type="Pfam" id="PF00225">
    <property type="entry name" value="Kinesin"/>
    <property type="match status" value="1"/>
</dbReference>
<evidence type="ECO:0000313" key="11">
    <source>
        <dbReference type="EMBL" id="CAL1674715.1"/>
    </source>
</evidence>
<dbReference type="CDD" id="cd01366">
    <property type="entry name" value="KISc_C_terminal"/>
    <property type="match status" value="1"/>
</dbReference>
<keyword evidence="6" id="KW-0206">Cytoskeleton</keyword>
<dbReference type="GO" id="GO:0007018">
    <property type="term" value="P:microtubule-based movement"/>
    <property type="evidence" value="ECO:0007669"/>
    <property type="project" value="InterPro"/>
</dbReference>
<evidence type="ECO:0000259" key="10">
    <source>
        <dbReference type="PROSITE" id="PS50067"/>
    </source>
</evidence>
<reference evidence="11" key="1">
    <citation type="submission" date="2024-04" db="EMBL/GenBank/DDBJ databases">
        <authorList>
            <consortium name="Molecular Ecology Group"/>
        </authorList>
    </citation>
    <scope>NUCLEOTIDE SEQUENCE</scope>
</reference>
<dbReference type="GO" id="GO:0005524">
    <property type="term" value="F:ATP binding"/>
    <property type="evidence" value="ECO:0007669"/>
    <property type="project" value="UniProtKB-UniRule"/>
</dbReference>
<keyword evidence="4 7" id="KW-0067">ATP-binding</keyword>
<dbReference type="AlphaFoldDB" id="A0AAV2N6D5"/>
<feature type="compositionally biased region" description="Polar residues" evidence="9">
    <location>
        <begin position="15"/>
        <end position="25"/>
    </location>
</feature>
<evidence type="ECO:0000256" key="8">
    <source>
        <dbReference type="SAM" id="Coils"/>
    </source>
</evidence>
<keyword evidence="3 7" id="KW-0547">Nucleotide-binding</keyword>
<name>A0AAV2N6D5_9HYME</name>
<dbReference type="PROSITE" id="PS50067">
    <property type="entry name" value="KINESIN_MOTOR_2"/>
    <property type="match status" value="1"/>
</dbReference>
<feature type="domain" description="Kinesin motor" evidence="10">
    <location>
        <begin position="314"/>
        <end position="648"/>
    </location>
</feature>
<evidence type="ECO:0000256" key="1">
    <source>
        <dbReference type="ARBA" id="ARBA00004245"/>
    </source>
</evidence>
<dbReference type="PRINTS" id="PR00380">
    <property type="entry name" value="KINESINHEAVY"/>
</dbReference>
<dbReference type="PANTHER" id="PTHR47972:SF45">
    <property type="entry name" value="PROTEIN CLARET SEGREGATIONAL"/>
    <property type="match status" value="1"/>
</dbReference>
<dbReference type="SUPFAM" id="SSF57997">
    <property type="entry name" value="Tropomyosin"/>
    <property type="match status" value="1"/>
</dbReference>
<feature type="region of interest" description="Disordered" evidence="9">
    <location>
        <begin position="15"/>
        <end position="36"/>
    </location>
</feature>
<dbReference type="Proteomes" id="UP001497644">
    <property type="component" value="Chromosome 10"/>
</dbReference>
<keyword evidence="8" id="KW-0175">Coiled coil</keyword>
<feature type="compositionally biased region" description="Basic and acidic residues" evidence="9">
    <location>
        <begin position="26"/>
        <end position="35"/>
    </location>
</feature>
<dbReference type="EMBL" id="OZ034833">
    <property type="protein sequence ID" value="CAL1674715.1"/>
    <property type="molecule type" value="Genomic_DNA"/>
</dbReference>
<evidence type="ECO:0000256" key="7">
    <source>
        <dbReference type="PROSITE-ProRule" id="PRU00283"/>
    </source>
</evidence>
<evidence type="ECO:0000256" key="3">
    <source>
        <dbReference type="ARBA" id="ARBA00022741"/>
    </source>
</evidence>
<dbReference type="InterPro" id="IPR027640">
    <property type="entry name" value="Kinesin-like_fam"/>
</dbReference>
<organism evidence="11 12">
    <name type="scientific">Lasius platythorax</name>
    <dbReference type="NCBI Taxonomy" id="488582"/>
    <lineage>
        <taxon>Eukaryota</taxon>
        <taxon>Metazoa</taxon>
        <taxon>Ecdysozoa</taxon>
        <taxon>Arthropoda</taxon>
        <taxon>Hexapoda</taxon>
        <taxon>Insecta</taxon>
        <taxon>Pterygota</taxon>
        <taxon>Neoptera</taxon>
        <taxon>Endopterygota</taxon>
        <taxon>Hymenoptera</taxon>
        <taxon>Apocrita</taxon>
        <taxon>Aculeata</taxon>
        <taxon>Formicoidea</taxon>
        <taxon>Formicidae</taxon>
        <taxon>Formicinae</taxon>
        <taxon>Lasius</taxon>
        <taxon>Lasius</taxon>
    </lineage>
</organism>
<dbReference type="SMART" id="SM00129">
    <property type="entry name" value="KISc"/>
    <property type="match status" value="1"/>
</dbReference>
<feature type="binding site" evidence="7">
    <location>
        <begin position="408"/>
        <end position="415"/>
    </location>
    <ligand>
        <name>ATP</name>
        <dbReference type="ChEBI" id="CHEBI:30616"/>
    </ligand>
</feature>
<dbReference type="GO" id="GO:0005874">
    <property type="term" value="C:microtubule"/>
    <property type="evidence" value="ECO:0007669"/>
    <property type="project" value="UniProtKB-KW"/>
</dbReference>
<dbReference type="Gene3D" id="3.40.850.10">
    <property type="entry name" value="Kinesin motor domain"/>
    <property type="match status" value="1"/>
</dbReference>
<comment type="similarity">
    <text evidence="7">Belongs to the TRAFAC class myosin-kinesin ATPase superfamily. Kinesin family.</text>
</comment>
<sequence length="665" mass="74887">MESRLPRPKFTLTKATSTMDTNTKSINDKMTKEENNNPTLISTLTVPSAPTSSLATKSTKENKPPVTLVRAKTLSTIARPNNIKAVKRVATTITHAELPKKPFIKPSVAKAVANKPNGKALMTNTTANKVNKVIQNNTDNKPDKLKKWDLRGRLAQTSDKLSVAQQKSKDIESKYNALQELVNTLTASETACRTKAEKLEDSNNTLTNELQTLTVEVSTMQKQKEDLEKRLKESEELCTSITCTLNEFKEKCKTQEILISKQTTQLTILKTDLELEKKVNENLKTTKEQLQILTYNMDRECRILHNTIQEMKGNIRVFCRVRPRTPKEIEQMKALCAINFIDECTIEVGKLDGSDAVSCSGKQRGIKQEFSFDKVFAPKASQEEIFEELSLLVQSALEGYNVCVFAYGQTGSGKTYTMEGECELQTEGMIPRTVRHIFKEMKQFELLGWEYRIEASFLEIYNEHIIDLLDSQPKSHEIRMVDSKGQDLYVSNLTIQEIHSPEELHECLRTAQCNRAVAATQSNEHSSRSHSVTRIRLIGTHSTKQEVSIGNLNLVDLAGSERLKSEEAVRTTETKNINKSLANLGNVILALLKKQEHIPYRNSKLTHLLMPSLGGNSKTLMLLNISPLDECYNETLNSLRFASNVNNCKTGNVKRSRMLLQNTSN</sequence>
<evidence type="ECO:0000256" key="4">
    <source>
        <dbReference type="ARBA" id="ARBA00022840"/>
    </source>
</evidence>
<protein>
    <recommendedName>
        <fullName evidence="10">Kinesin motor domain-containing protein</fullName>
    </recommendedName>
</protein>
<keyword evidence="2" id="KW-0493">Microtubule</keyword>
<gene>
    <name evidence="11" type="ORF">LPLAT_LOCUS1275</name>
</gene>